<dbReference type="GO" id="GO:0005524">
    <property type="term" value="F:ATP binding"/>
    <property type="evidence" value="ECO:0007669"/>
    <property type="project" value="UniProtKB-KW"/>
</dbReference>
<organism evidence="5 6">
    <name type="scientific">Candidatus Schekmanbacteria bacterium RIFCSPLOWO2_12_FULL_38_15</name>
    <dbReference type="NCBI Taxonomy" id="1817883"/>
    <lineage>
        <taxon>Bacteria</taxon>
        <taxon>Candidatus Schekmaniibacteriota</taxon>
    </lineage>
</organism>
<dbReference type="Gene3D" id="3.30.450.90">
    <property type="match status" value="1"/>
</dbReference>
<gene>
    <name evidence="5" type="ORF">A3G31_05140</name>
</gene>
<evidence type="ECO:0000256" key="1">
    <source>
        <dbReference type="ARBA" id="ARBA00006611"/>
    </source>
</evidence>
<dbReference type="Gene3D" id="3.40.50.300">
    <property type="entry name" value="P-loop containing nucleotide triphosphate hydrolases"/>
    <property type="match status" value="1"/>
</dbReference>
<dbReference type="AlphaFoldDB" id="A0A1F7SK51"/>
<keyword evidence="3" id="KW-0067">ATP-binding</keyword>
<dbReference type="Pfam" id="PF05157">
    <property type="entry name" value="MshEN"/>
    <property type="match status" value="1"/>
</dbReference>
<dbReference type="PANTHER" id="PTHR30258">
    <property type="entry name" value="TYPE II SECRETION SYSTEM PROTEIN GSPE-RELATED"/>
    <property type="match status" value="1"/>
</dbReference>
<keyword evidence="2" id="KW-0547">Nucleotide-binding</keyword>
<proteinExistence type="inferred from homology"/>
<dbReference type="GO" id="GO:0005886">
    <property type="term" value="C:plasma membrane"/>
    <property type="evidence" value="ECO:0007669"/>
    <property type="project" value="TreeGrafter"/>
</dbReference>
<dbReference type="PANTHER" id="PTHR30258:SF1">
    <property type="entry name" value="PROTEIN TRANSPORT PROTEIN HOFB HOMOLOG"/>
    <property type="match status" value="1"/>
</dbReference>
<dbReference type="FunFam" id="3.30.450.90:FF:000001">
    <property type="entry name" value="Type II secretion system ATPase GspE"/>
    <property type="match status" value="1"/>
</dbReference>
<dbReference type="InterPro" id="IPR025874">
    <property type="entry name" value="DZR"/>
</dbReference>
<comment type="similarity">
    <text evidence="1">Belongs to the GSP E family.</text>
</comment>
<dbReference type="SUPFAM" id="SSF52540">
    <property type="entry name" value="P-loop containing nucleoside triphosphate hydrolases"/>
    <property type="match status" value="1"/>
</dbReference>
<name>A0A1F7SK51_9BACT</name>
<dbReference type="InterPro" id="IPR007831">
    <property type="entry name" value="T2SS_GspE_N"/>
</dbReference>
<dbReference type="FunFam" id="3.30.300.160:FF:000002">
    <property type="entry name" value="Type II secretion system protein E"/>
    <property type="match status" value="1"/>
</dbReference>
<dbReference type="InterPro" id="IPR027417">
    <property type="entry name" value="P-loop_NTPase"/>
</dbReference>
<dbReference type="EMBL" id="MGDI01000016">
    <property type="protein sequence ID" value="OGL54151.1"/>
    <property type="molecule type" value="Genomic_DNA"/>
</dbReference>
<evidence type="ECO:0000256" key="3">
    <source>
        <dbReference type="ARBA" id="ARBA00022840"/>
    </source>
</evidence>
<protein>
    <recommendedName>
        <fullName evidence="4">Bacterial type II secretion system protein E domain-containing protein</fullName>
    </recommendedName>
</protein>
<evidence type="ECO:0000313" key="6">
    <source>
        <dbReference type="Proteomes" id="UP000178082"/>
    </source>
</evidence>
<dbReference type="GO" id="GO:0016887">
    <property type="term" value="F:ATP hydrolysis activity"/>
    <property type="evidence" value="ECO:0007669"/>
    <property type="project" value="TreeGrafter"/>
</dbReference>
<dbReference type="STRING" id="1817883.A3G31_05140"/>
<dbReference type="InterPro" id="IPR003593">
    <property type="entry name" value="AAA+_ATPase"/>
</dbReference>
<dbReference type="Gene3D" id="3.30.300.160">
    <property type="entry name" value="Type II secretion system, protein E, N-terminal domain"/>
    <property type="match status" value="1"/>
</dbReference>
<evidence type="ECO:0000259" key="4">
    <source>
        <dbReference type="PROSITE" id="PS00662"/>
    </source>
</evidence>
<dbReference type="Pfam" id="PF12773">
    <property type="entry name" value="DZR"/>
    <property type="match status" value="1"/>
</dbReference>
<evidence type="ECO:0000313" key="5">
    <source>
        <dbReference type="EMBL" id="OGL54151.1"/>
    </source>
</evidence>
<accession>A0A1F7SK51</accession>
<dbReference type="SUPFAM" id="SSF160246">
    <property type="entry name" value="EspE N-terminal domain-like"/>
    <property type="match status" value="1"/>
</dbReference>
<dbReference type="CDD" id="cd01129">
    <property type="entry name" value="PulE-GspE-like"/>
    <property type="match status" value="1"/>
</dbReference>
<dbReference type="FunFam" id="3.40.50.300:FF:000398">
    <property type="entry name" value="Type IV pilus assembly ATPase PilB"/>
    <property type="match status" value="1"/>
</dbReference>
<evidence type="ECO:0000256" key="2">
    <source>
        <dbReference type="ARBA" id="ARBA00022741"/>
    </source>
</evidence>
<dbReference type="PROSITE" id="PS00662">
    <property type="entry name" value="T2SP_E"/>
    <property type="match status" value="1"/>
</dbReference>
<comment type="caution">
    <text evidence="5">The sequence shown here is derived from an EMBL/GenBank/DDBJ whole genome shotgun (WGS) entry which is preliminary data.</text>
</comment>
<feature type="domain" description="Bacterial type II secretion system protein E" evidence="4">
    <location>
        <begin position="392"/>
        <end position="406"/>
    </location>
</feature>
<dbReference type="Proteomes" id="UP000178082">
    <property type="component" value="Unassembled WGS sequence"/>
</dbReference>
<dbReference type="InterPro" id="IPR037257">
    <property type="entry name" value="T2SS_E_N_sf"/>
</dbReference>
<reference evidence="5 6" key="1">
    <citation type="journal article" date="2016" name="Nat. Commun.">
        <title>Thousands of microbial genomes shed light on interconnected biogeochemical processes in an aquifer system.</title>
        <authorList>
            <person name="Anantharaman K."/>
            <person name="Brown C.T."/>
            <person name="Hug L.A."/>
            <person name="Sharon I."/>
            <person name="Castelle C.J."/>
            <person name="Probst A.J."/>
            <person name="Thomas B.C."/>
            <person name="Singh A."/>
            <person name="Wilkins M.J."/>
            <person name="Karaoz U."/>
            <person name="Brodie E.L."/>
            <person name="Williams K.H."/>
            <person name="Hubbard S.S."/>
            <person name="Banfield J.F."/>
        </authorList>
    </citation>
    <scope>NUCLEOTIDE SEQUENCE [LARGE SCALE GENOMIC DNA]</scope>
</reference>
<sequence length="636" mass="70810">MTVKGLKEKLKKTGELLAEAGLITQEQLENALEKKKGTKKKVGEILVELGFVSEENIAKVIALQLGIRFIDLSSVSVEPEVLQLVSEKLCREHTFIPISSDKRTVIAVFADPLDLEAIDDLRFGTSRSVIPAVSTPKQIKEAIERYYHINTPLQELVKNMSSFKQSFIEIIYDRDSDAEISELVKRSETAPIITMVNTVIGNAVRNRASDIHIEPHQNNLKLRERVDGLLRDAITFPKWVQALIISRIKIMAKMDISERRIPQDGRIKIRIQGREMDLRVSTLPTQYGENVVIRILDSKSGVFDLESIGFSNEHKELVKTMFKRPQGFVLVTGPTGSGKTSTLYGMLSHVKSEKIHIVSLEDPIEYELPGISQVGINEKVGLTFAFSLRAVLRQDPDVILVGEIRDSETAFIAMQASVTGHLVLSSLHTNSSVATITRLKNMGVPNYLISSSLNGVVAQRLLRLICPKCKIPYIPSPDEFISIGMRVDDTKGMRFYKGTGCENCGNSGYKGRIGIFEVLNINSQIRDLIASDASEDAITKAALSSGLNYIIHDGIKKVKQGLTTLEELNRMLVFEDEDMMGCPKCNTSIKSDFVNCPNCGYYVTSLCSSCGKPREQEWNYCPYCKTEYVAIHSVAV</sequence>
<dbReference type="InterPro" id="IPR001482">
    <property type="entry name" value="T2SS/T4SS_dom"/>
</dbReference>
<dbReference type="SMART" id="SM00382">
    <property type="entry name" value="AAA"/>
    <property type="match status" value="1"/>
</dbReference>
<dbReference type="Pfam" id="PF00437">
    <property type="entry name" value="T2SSE"/>
    <property type="match status" value="1"/>
</dbReference>